<comment type="caution">
    <text evidence="1">The sequence shown here is derived from an EMBL/GenBank/DDBJ whole genome shotgun (WGS) entry which is preliminary data.</text>
</comment>
<proteinExistence type="predicted"/>
<keyword evidence="2" id="KW-1185">Reference proteome</keyword>
<evidence type="ECO:0000313" key="1">
    <source>
        <dbReference type="EMBL" id="MDQ0581201.1"/>
    </source>
</evidence>
<dbReference type="RefSeq" id="WP_307163487.1">
    <property type="nucleotide sequence ID" value="NZ_JAUSWV010000002.1"/>
</dbReference>
<reference evidence="1 2" key="1">
    <citation type="submission" date="2023-07" db="EMBL/GenBank/DDBJ databases">
        <title>Comparative genomics of wheat-associated soil bacteria to identify genetic determinants of phenazine resistance.</title>
        <authorList>
            <person name="Mouncey N."/>
        </authorList>
    </citation>
    <scope>NUCLEOTIDE SEQUENCE [LARGE SCALE GENOMIC DNA]</scope>
    <source>
        <strain evidence="1 2">B2I6</strain>
    </source>
</reference>
<gene>
    <name evidence="1" type="ORF">QF030_003379</name>
</gene>
<protein>
    <submittedName>
        <fullName evidence="1">Uncharacterized protein</fullName>
    </submittedName>
</protein>
<sequence length="56" mass="6174">MPITLSMEARLFVCNAPIMRDNERGVKLLVQVRLLPTPVRAPALEAKPRACDEAAT</sequence>
<dbReference type="Proteomes" id="UP001230654">
    <property type="component" value="Unassembled WGS sequence"/>
</dbReference>
<dbReference type="EMBL" id="JAUSWV010000002">
    <property type="protein sequence ID" value="MDQ0581201.1"/>
    <property type="molecule type" value="Genomic_DNA"/>
</dbReference>
<name>A0ABU0NQ09_STRRH</name>
<organism evidence="1 2">
    <name type="scientific">Streptomyces rishiriensis</name>
    <dbReference type="NCBI Taxonomy" id="68264"/>
    <lineage>
        <taxon>Bacteria</taxon>
        <taxon>Bacillati</taxon>
        <taxon>Actinomycetota</taxon>
        <taxon>Actinomycetes</taxon>
        <taxon>Kitasatosporales</taxon>
        <taxon>Streptomycetaceae</taxon>
        <taxon>Streptomyces</taxon>
    </lineage>
</organism>
<evidence type="ECO:0000313" key="2">
    <source>
        <dbReference type="Proteomes" id="UP001230654"/>
    </source>
</evidence>
<accession>A0ABU0NQ09</accession>